<gene>
    <name evidence="10" type="ORF">DI555_17615</name>
</gene>
<evidence type="ECO:0000259" key="9">
    <source>
        <dbReference type="Pfam" id="PF04290"/>
    </source>
</evidence>
<evidence type="ECO:0000256" key="5">
    <source>
        <dbReference type="ARBA" id="ARBA00022989"/>
    </source>
</evidence>
<keyword evidence="6 7" id="KW-0472">Membrane</keyword>
<sequence>MQNDLDPGGESPPASGADPAPHGEGLPSGAETGATRIAYFIGGAGLFLAMATDTIAVIGRHTGFTLLGSIEVVQTCIVLIASSAMIFATLKGSHAAVHILTERLSAPVVQRLARMAAAASALLFLVLAAGCLCLVADLWNGHERTELLHIPITPLRLLQIAALLFVALLFSRNALRRSAQ</sequence>
<dbReference type="GO" id="GO:0022857">
    <property type="term" value="F:transmembrane transporter activity"/>
    <property type="evidence" value="ECO:0007669"/>
    <property type="project" value="UniProtKB-UniRule"/>
</dbReference>
<keyword evidence="3" id="KW-1003">Cell membrane</keyword>
<feature type="transmembrane region" description="Helical" evidence="7">
    <location>
        <begin position="37"/>
        <end position="58"/>
    </location>
</feature>
<keyword evidence="4 7" id="KW-0812">Transmembrane</keyword>
<reference evidence="10 11" key="1">
    <citation type="submission" date="2017-08" db="EMBL/GenBank/DDBJ databases">
        <title>Infants hospitalized years apart are colonized by the same room-sourced microbial strains.</title>
        <authorList>
            <person name="Brooks B."/>
            <person name="Olm M.R."/>
            <person name="Firek B.A."/>
            <person name="Baker R."/>
            <person name="Thomas B.C."/>
            <person name="Morowitz M.J."/>
            <person name="Banfield J.F."/>
        </authorList>
    </citation>
    <scope>NUCLEOTIDE SEQUENCE [LARGE SCALE GENOMIC DNA]</scope>
    <source>
        <strain evidence="10">S2_005_002_R2_33</strain>
    </source>
</reference>
<dbReference type="GO" id="GO:0005886">
    <property type="term" value="C:plasma membrane"/>
    <property type="evidence" value="ECO:0007669"/>
    <property type="project" value="UniProtKB-SubCell"/>
</dbReference>
<evidence type="ECO:0000313" key="11">
    <source>
        <dbReference type="Proteomes" id="UP000249082"/>
    </source>
</evidence>
<dbReference type="AlphaFoldDB" id="A0A2W5QEF5"/>
<feature type="transmembrane region" description="Helical" evidence="7">
    <location>
        <begin position="157"/>
        <end position="175"/>
    </location>
</feature>
<feature type="transmembrane region" description="Helical" evidence="7">
    <location>
        <begin position="111"/>
        <end position="137"/>
    </location>
</feature>
<comment type="function">
    <text evidence="7">Part of the tripartite ATP-independent periplasmic (TRAP) transport system.</text>
</comment>
<comment type="caution">
    <text evidence="10">The sequence shown here is derived from an EMBL/GenBank/DDBJ whole genome shotgun (WGS) entry which is preliminary data.</text>
</comment>
<dbReference type="Pfam" id="PF04290">
    <property type="entry name" value="DctQ"/>
    <property type="match status" value="1"/>
</dbReference>
<proteinExistence type="inferred from homology"/>
<dbReference type="EMBL" id="QFPX01000018">
    <property type="protein sequence ID" value="PZQ53123.1"/>
    <property type="molecule type" value="Genomic_DNA"/>
</dbReference>
<dbReference type="InterPro" id="IPR055348">
    <property type="entry name" value="DctQ"/>
</dbReference>
<comment type="subcellular location">
    <subcellularLocation>
        <location evidence="7">Cell inner membrane</location>
        <topology evidence="7">Multi-pass membrane protein</topology>
    </subcellularLocation>
    <subcellularLocation>
        <location evidence="1">Cell membrane</location>
        <topology evidence="1">Multi-pass membrane protein</topology>
    </subcellularLocation>
</comment>
<comment type="subunit">
    <text evidence="7">The complex comprises the extracytoplasmic solute receptor protein and the two transmembrane proteins.</text>
</comment>
<feature type="transmembrane region" description="Helical" evidence="7">
    <location>
        <begin position="64"/>
        <end position="90"/>
    </location>
</feature>
<keyword evidence="5 7" id="KW-1133">Transmembrane helix</keyword>
<feature type="domain" description="Tripartite ATP-independent periplasmic transporters DctQ component" evidence="9">
    <location>
        <begin position="54"/>
        <end position="177"/>
    </location>
</feature>
<organism evidence="10 11">
    <name type="scientific">Novosphingobium pentaromativorans</name>
    <dbReference type="NCBI Taxonomy" id="205844"/>
    <lineage>
        <taxon>Bacteria</taxon>
        <taxon>Pseudomonadati</taxon>
        <taxon>Pseudomonadota</taxon>
        <taxon>Alphaproteobacteria</taxon>
        <taxon>Sphingomonadales</taxon>
        <taxon>Sphingomonadaceae</taxon>
        <taxon>Novosphingobium</taxon>
    </lineage>
</organism>
<keyword evidence="2 7" id="KW-0813">Transport</keyword>
<evidence type="ECO:0000256" key="7">
    <source>
        <dbReference type="RuleBase" id="RU369079"/>
    </source>
</evidence>
<evidence type="ECO:0000256" key="3">
    <source>
        <dbReference type="ARBA" id="ARBA00022475"/>
    </source>
</evidence>
<evidence type="ECO:0000256" key="6">
    <source>
        <dbReference type="ARBA" id="ARBA00023136"/>
    </source>
</evidence>
<evidence type="ECO:0000256" key="2">
    <source>
        <dbReference type="ARBA" id="ARBA00022448"/>
    </source>
</evidence>
<evidence type="ECO:0000256" key="1">
    <source>
        <dbReference type="ARBA" id="ARBA00004651"/>
    </source>
</evidence>
<protein>
    <recommendedName>
        <fullName evidence="7">TRAP transporter small permease protein</fullName>
    </recommendedName>
</protein>
<evidence type="ECO:0000256" key="8">
    <source>
        <dbReference type="SAM" id="MobiDB-lite"/>
    </source>
</evidence>
<dbReference type="Proteomes" id="UP000249082">
    <property type="component" value="Unassembled WGS sequence"/>
</dbReference>
<feature type="region of interest" description="Disordered" evidence="8">
    <location>
        <begin position="1"/>
        <end position="28"/>
    </location>
</feature>
<evidence type="ECO:0000313" key="10">
    <source>
        <dbReference type="EMBL" id="PZQ53123.1"/>
    </source>
</evidence>
<accession>A0A2W5QEF5</accession>
<evidence type="ECO:0000256" key="4">
    <source>
        <dbReference type="ARBA" id="ARBA00022692"/>
    </source>
</evidence>
<comment type="similarity">
    <text evidence="7">Belongs to the TRAP transporter small permease family.</text>
</comment>
<keyword evidence="7" id="KW-0997">Cell inner membrane</keyword>
<name>A0A2W5QEF5_9SPHN</name>